<dbReference type="GO" id="GO:0007166">
    <property type="term" value="P:cell surface receptor signaling pathway"/>
    <property type="evidence" value="ECO:0007669"/>
    <property type="project" value="InterPro"/>
</dbReference>
<dbReference type="Pfam" id="PF00002">
    <property type="entry name" value="7tm_2"/>
    <property type="match status" value="1"/>
</dbReference>
<feature type="region of interest" description="Disordered" evidence="6">
    <location>
        <begin position="786"/>
        <end position="811"/>
    </location>
</feature>
<dbReference type="Pfam" id="PF01825">
    <property type="entry name" value="GPS"/>
    <property type="match status" value="1"/>
</dbReference>
<name>A0AAE0XW96_9GAST</name>
<evidence type="ECO:0000256" key="1">
    <source>
        <dbReference type="ARBA" id="ARBA00004141"/>
    </source>
</evidence>
<feature type="transmembrane region" description="Helical" evidence="7">
    <location>
        <begin position="634"/>
        <end position="660"/>
    </location>
</feature>
<keyword evidence="4 7" id="KW-0472">Membrane</keyword>
<dbReference type="PRINTS" id="PR00249">
    <property type="entry name" value="GPCRSECRETIN"/>
</dbReference>
<evidence type="ECO:0000256" key="5">
    <source>
        <dbReference type="ARBA" id="ARBA00023157"/>
    </source>
</evidence>
<dbReference type="Gene3D" id="1.20.1070.10">
    <property type="entry name" value="Rhodopsin 7-helix transmembrane proteins"/>
    <property type="match status" value="1"/>
</dbReference>
<gene>
    <name evidence="10" type="ORF">RRG08_061509</name>
</gene>
<evidence type="ECO:0000256" key="4">
    <source>
        <dbReference type="ARBA" id="ARBA00023136"/>
    </source>
</evidence>
<evidence type="ECO:0000256" key="3">
    <source>
        <dbReference type="ARBA" id="ARBA00022989"/>
    </source>
</evidence>
<dbReference type="InterPro" id="IPR000203">
    <property type="entry name" value="GPS"/>
</dbReference>
<keyword evidence="5" id="KW-1015">Disulfide bond</keyword>
<dbReference type="InterPro" id="IPR046338">
    <property type="entry name" value="GAIN_dom_sf"/>
</dbReference>
<dbReference type="Gene3D" id="2.60.220.50">
    <property type="match status" value="1"/>
</dbReference>
<keyword evidence="3 7" id="KW-1133">Transmembrane helix</keyword>
<keyword evidence="2 7" id="KW-0812">Transmembrane</keyword>
<dbReference type="SMART" id="SM00303">
    <property type="entry name" value="GPS"/>
    <property type="match status" value="1"/>
</dbReference>
<dbReference type="PROSITE" id="PS50221">
    <property type="entry name" value="GAIN_B"/>
    <property type="match status" value="1"/>
</dbReference>
<evidence type="ECO:0000259" key="9">
    <source>
        <dbReference type="PROSITE" id="PS50261"/>
    </source>
</evidence>
<feature type="transmembrane region" description="Helical" evidence="7">
    <location>
        <begin position="525"/>
        <end position="543"/>
    </location>
</feature>
<dbReference type="InterPro" id="IPR053066">
    <property type="entry name" value="ADGR_G7"/>
</dbReference>
<evidence type="ECO:0000256" key="7">
    <source>
        <dbReference type="SAM" id="Phobius"/>
    </source>
</evidence>
<evidence type="ECO:0000313" key="10">
    <source>
        <dbReference type="EMBL" id="KAK3719199.1"/>
    </source>
</evidence>
<dbReference type="EMBL" id="JAWDGP010007416">
    <property type="protein sequence ID" value="KAK3719199.1"/>
    <property type="molecule type" value="Genomic_DNA"/>
</dbReference>
<feature type="transmembrane region" description="Helical" evidence="7">
    <location>
        <begin position="707"/>
        <end position="727"/>
    </location>
</feature>
<dbReference type="InterPro" id="IPR057244">
    <property type="entry name" value="GAIN_B"/>
</dbReference>
<organism evidence="10 11">
    <name type="scientific">Elysia crispata</name>
    <name type="common">lettuce slug</name>
    <dbReference type="NCBI Taxonomy" id="231223"/>
    <lineage>
        <taxon>Eukaryota</taxon>
        <taxon>Metazoa</taxon>
        <taxon>Spiralia</taxon>
        <taxon>Lophotrochozoa</taxon>
        <taxon>Mollusca</taxon>
        <taxon>Gastropoda</taxon>
        <taxon>Heterobranchia</taxon>
        <taxon>Euthyneura</taxon>
        <taxon>Panpulmonata</taxon>
        <taxon>Sacoglossa</taxon>
        <taxon>Placobranchoidea</taxon>
        <taxon>Plakobranchidae</taxon>
        <taxon>Elysia</taxon>
    </lineage>
</organism>
<evidence type="ECO:0000313" key="11">
    <source>
        <dbReference type="Proteomes" id="UP001283361"/>
    </source>
</evidence>
<feature type="domain" description="G-protein coupled receptors family 2 profile 2" evidence="9">
    <location>
        <begin position="488"/>
        <end position="731"/>
    </location>
</feature>
<dbReference type="InterPro" id="IPR017981">
    <property type="entry name" value="GPCR_2-like_7TM"/>
</dbReference>
<proteinExistence type="predicted"/>
<feature type="domain" description="GAIN-B" evidence="8">
    <location>
        <begin position="317"/>
        <end position="480"/>
    </location>
</feature>
<dbReference type="SUPFAM" id="SSF81321">
    <property type="entry name" value="Family A G protein-coupled receptor-like"/>
    <property type="match status" value="1"/>
</dbReference>
<dbReference type="GO" id="GO:0004930">
    <property type="term" value="F:G protein-coupled receptor activity"/>
    <property type="evidence" value="ECO:0007669"/>
    <property type="project" value="InterPro"/>
</dbReference>
<feature type="transmembrane region" description="Helical" evidence="7">
    <location>
        <begin position="487"/>
        <end position="513"/>
    </location>
</feature>
<dbReference type="CDD" id="cd15040">
    <property type="entry name" value="7tmB2_Adhesion"/>
    <property type="match status" value="1"/>
</dbReference>
<dbReference type="InterPro" id="IPR000832">
    <property type="entry name" value="GPCR_2_secretin-like"/>
</dbReference>
<feature type="transmembrane region" description="Helical" evidence="7">
    <location>
        <begin position="680"/>
        <end position="701"/>
    </location>
</feature>
<dbReference type="PROSITE" id="PS50261">
    <property type="entry name" value="G_PROTEIN_RECEP_F2_4"/>
    <property type="match status" value="1"/>
</dbReference>
<evidence type="ECO:0000259" key="8">
    <source>
        <dbReference type="PROSITE" id="PS50221"/>
    </source>
</evidence>
<dbReference type="PANTHER" id="PTHR47767">
    <property type="entry name" value="ADHESION G PROTEIN-COUPLED RECEPTOR G7"/>
    <property type="match status" value="1"/>
</dbReference>
<comment type="caution">
    <text evidence="10">The sequence shown here is derived from an EMBL/GenBank/DDBJ whole genome shotgun (WGS) entry which is preliminary data.</text>
</comment>
<feature type="compositionally biased region" description="Polar residues" evidence="6">
    <location>
        <begin position="798"/>
        <end position="811"/>
    </location>
</feature>
<protein>
    <submittedName>
        <fullName evidence="10">Uncharacterized protein</fullName>
    </submittedName>
</protein>
<keyword evidence="11" id="KW-1185">Reference proteome</keyword>
<feature type="transmembrane region" description="Helical" evidence="7">
    <location>
        <begin position="592"/>
        <end position="614"/>
    </location>
</feature>
<feature type="transmembrane region" description="Helical" evidence="7">
    <location>
        <begin position="555"/>
        <end position="580"/>
    </location>
</feature>
<dbReference type="AlphaFoldDB" id="A0AAE0XW96"/>
<accession>A0AAE0XW96</accession>
<comment type="subcellular location">
    <subcellularLocation>
        <location evidence="1">Membrane</location>
        <topology evidence="1">Multi-pass membrane protein</topology>
    </subcellularLocation>
</comment>
<sequence length="811" mass="91221">MLWRWNTLKLELLFDAWESRDVMEFSLNATFYQLKYRVKVVSLRAKTLVTYIYKSISNGNVSTPENPEKINQLLELGEKLKGQVVGDFQVESVSIRSIDSCLKEVRSNSSVNESLSLPDTLWNCPLEQETGTLITSTESTKGNNGTCLWGTTTVSNNGNYTTKNPESPITRQLHDLSQSFEERDVPKVAEELRNLTSEVQPEEAVEKDVILIADTLQEITTISKKLPQSTVQHLLDTVSKVSRFPERSLGGTQNGSGATTRILHTIDKLGALLQIEEDQSHKRIVSEGFGLEVWDIDKQSPDEDIVIGIKVLAEGDKKLNESEKLVTQFSNTIVDNSDTEAAIYLPKEILKHYTGREGSPKVRLVMNVYRDTSLYENSASDSEEVEGVNITLNSRVIAAQLLVNGQQITNLTDHKVQIVFKPKESKGRSQCAFWDFSANLTQGHWNTSGCKYRDRVDGRDVCECDHLTNFAVLVSFKSQSTLEHTEALGYITLIGLILSIFGLTISILSFLCIKKLRQGRPQQTMFQLSVALLLSWVVFLAGVNRTSDHTGCVVVAALLHYLILASFMWMLMEAVVQFLLFVRVMNPHISHYMWKMGLPSWGVPVIPVVITLSIDPDLYIGGPKYCWMSRQVFYYGFALPVGIIISANLVIFCLICASLFRRKDMSKHSSMKANQTMVNLRACFISFCMLGLTWIFGFLAIEHARLGFQILFCMTSSLQGFFIFLMITARDRQVRRFWLDNVCCCMKRWVKSESSSGVTPSTTTAAAARARKPKLMDRILSRELKRGQTPPTSTTSTGITMASDNQYESFL</sequence>
<evidence type="ECO:0000256" key="2">
    <source>
        <dbReference type="ARBA" id="ARBA00022692"/>
    </source>
</evidence>
<reference evidence="10" key="1">
    <citation type="journal article" date="2023" name="G3 (Bethesda)">
        <title>A reference genome for the long-term kleptoplast-retaining sea slug Elysia crispata morphotype clarki.</title>
        <authorList>
            <person name="Eastman K.E."/>
            <person name="Pendleton A.L."/>
            <person name="Shaikh M.A."/>
            <person name="Suttiyut T."/>
            <person name="Ogas R."/>
            <person name="Tomko P."/>
            <person name="Gavelis G."/>
            <person name="Widhalm J.R."/>
            <person name="Wisecaver J.H."/>
        </authorList>
    </citation>
    <scope>NUCLEOTIDE SEQUENCE</scope>
    <source>
        <strain evidence="10">ECLA1</strain>
    </source>
</reference>
<dbReference type="GO" id="GO:0016020">
    <property type="term" value="C:membrane"/>
    <property type="evidence" value="ECO:0007669"/>
    <property type="project" value="UniProtKB-SubCell"/>
</dbReference>
<evidence type="ECO:0000256" key="6">
    <source>
        <dbReference type="SAM" id="MobiDB-lite"/>
    </source>
</evidence>
<dbReference type="Proteomes" id="UP001283361">
    <property type="component" value="Unassembled WGS sequence"/>
</dbReference>